<proteinExistence type="predicted"/>
<name>A0A5C6S1K7_9BACT</name>
<organism evidence="1 2">
    <name type="scientific">Phaeodactylibacter luteus</name>
    <dbReference type="NCBI Taxonomy" id="1564516"/>
    <lineage>
        <taxon>Bacteria</taxon>
        <taxon>Pseudomonadati</taxon>
        <taxon>Bacteroidota</taxon>
        <taxon>Saprospiria</taxon>
        <taxon>Saprospirales</taxon>
        <taxon>Haliscomenobacteraceae</taxon>
        <taxon>Phaeodactylibacter</taxon>
    </lineage>
</organism>
<evidence type="ECO:0000313" key="2">
    <source>
        <dbReference type="Proteomes" id="UP000321580"/>
    </source>
</evidence>
<protein>
    <recommendedName>
        <fullName evidence="3">Lipoprotein</fullName>
    </recommendedName>
</protein>
<dbReference type="EMBL" id="VOOR01000004">
    <property type="protein sequence ID" value="TXB68304.1"/>
    <property type="molecule type" value="Genomic_DNA"/>
</dbReference>
<accession>A0A5C6S1K7</accession>
<dbReference type="RefSeq" id="WP_147165883.1">
    <property type="nucleotide sequence ID" value="NZ_VOOR01000004.1"/>
</dbReference>
<reference evidence="1 2" key="1">
    <citation type="submission" date="2019-08" db="EMBL/GenBank/DDBJ databases">
        <title>Genome of Phaeodactylibacter luteus.</title>
        <authorList>
            <person name="Bowman J.P."/>
        </authorList>
    </citation>
    <scope>NUCLEOTIDE SEQUENCE [LARGE SCALE GENOMIC DNA]</scope>
    <source>
        <strain evidence="1 2">KCTC 42180</strain>
    </source>
</reference>
<gene>
    <name evidence="1" type="ORF">FRY97_02690</name>
</gene>
<dbReference type="AlphaFoldDB" id="A0A5C6S1K7"/>
<sequence length="154" mass="16941">MRSIQFKTTIFLLVLLGLSAGCEQEGNKGKMDRKIAEEVLAKAGVDKVLSSIDTSATMAEGIPTPPISETEAIRQTELAERSELKDASCCEDWMPGAKVAICCCDSLVVRYAYALKTDLGRALSIMEADPYYTACKEGYKKYQRAIEQLENSLE</sequence>
<evidence type="ECO:0000313" key="1">
    <source>
        <dbReference type="EMBL" id="TXB68304.1"/>
    </source>
</evidence>
<comment type="caution">
    <text evidence="1">The sequence shown here is derived from an EMBL/GenBank/DDBJ whole genome shotgun (WGS) entry which is preliminary data.</text>
</comment>
<dbReference type="PROSITE" id="PS51257">
    <property type="entry name" value="PROKAR_LIPOPROTEIN"/>
    <property type="match status" value="1"/>
</dbReference>
<dbReference type="Proteomes" id="UP000321580">
    <property type="component" value="Unassembled WGS sequence"/>
</dbReference>
<keyword evidence="2" id="KW-1185">Reference proteome</keyword>
<evidence type="ECO:0008006" key="3">
    <source>
        <dbReference type="Google" id="ProtNLM"/>
    </source>
</evidence>